<dbReference type="SUPFAM" id="SSF53649">
    <property type="entry name" value="Alkaline phosphatase-like"/>
    <property type="match status" value="1"/>
</dbReference>
<comment type="similarity">
    <text evidence="1">Belongs to the sulfatase family.</text>
</comment>
<feature type="region of interest" description="Disordered" evidence="2">
    <location>
        <begin position="443"/>
        <end position="471"/>
    </location>
</feature>
<feature type="signal peptide" evidence="3">
    <location>
        <begin position="1"/>
        <end position="20"/>
    </location>
</feature>
<dbReference type="InterPro" id="IPR017850">
    <property type="entry name" value="Alkaline_phosphatase_core_sf"/>
</dbReference>
<evidence type="ECO:0000313" key="5">
    <source>
        <dbReference type="EMBL" id="OWK38231.1"/>
    </source>
</evidence>
<feature type="domain" description="Sulfatase N-terminal" evidence="4">
    <location>
        <begin position="28"/>
        <end position="348"/>
    </location>
</feature>
<comment type="caution">
    <text evidence="5">The sequence shown here is derived from an EMBL/GenBank/DDBJ whole genome shotgun (WGS) entry which is preliminary data.</text>
</comment>
<dbReference type="Proteomes" id="UP000214646">
    <property type="component" value="Unassembled WGS sequence"/>
</dbReference>
<dbReference type="Gene3D" id="3.40.720.10">
    <property type="entry name" value="Alkaline Phosphatase, subunit A"/>
    <property type="match status" value="1"/>
</dbReference>
<gene>
    <name evidence="5" type="ORF">FRUB_07351</name>
</gene>
<sequence length="471" mass="51652">MRAIVCSALLLVAVVGTGRAADPLPVRPNVLFLFADDMRADSIAALGNPVVKTPNLDALVNRGFAMRNAYCFGGNSPAVCSPSRNMLLSGNAYFRWRDYTPPGAPPARKGALSPGAGPNFPLSMKDAGYLTYHHGKNGNTAPLIQAKFEVNKYLKNDDAERQSGEPGREIVNDAIAFLKEKQGKADARPVFMYLAFGNPHDPRVAAKTYMDQYDPAKLPLPKNYLPLHPFDNGELVVRDEQLLPWPRTQADVRRTHHEYYATITGLDHHIGRLIQSLKDLGQLDNTLILFSADQGIAIGSHGLLGKQNLYDHSMKCPLVFAGPGIPHGRSDALVYLFDIYPTVCDLVGAKVPAAVDGKSFRPVLEGRAKAARQELLLAYLGKQRAVRDERWKLIRYPAVNVTQLFDLQTDPDETKNLAEKPDQADRVAGLLKRMAALQTHFGDDLPLTVKSPRPGTPVTAEQLRKAANPGK</sequence>
<evidence type="ECO:0000313" key="6">
    <source>
        <dbReference type="Proteomes" id="UP000214646"/>
    </source>
</evidence>
<accession>A0A225D9J3</accession>
<dbReference type="InterPro" id="IPR050738">
    <property type="entry name" value="Sulfatase"/>
</dbReference>
<evidence type="ECO:0000256" key="2">
    <source>
        <dbReference type="SAM" id="MobiDB-lite"/>
    </source>
</evidence>
<proteinExistence type="inferred from homology"/>
<feature type="chain" id="PRO_5012872400" evidence="3">
    <location>
        <begin position="21"/>
        <end position="471"/>
    </location>
</feature>
<evidence type="ECO:0000259" key="4">
    <source>
        <dbReference type="Pfam" id="PF00884"/>
    </source>
</evidence>
<dbReference type="AlphaFoldDB" id="A0A225D9J3"/>
<reference evidence="6" key="1">
    <citation type="submission" date="2017-06" db="EMBL/GenBank/DDBJ databases">
        <title>Genome analysis of Fimbriiglobus ruber SP5, the first member of the order Planctomycetales with confirmed chitinolytic capability.</title>
        <authorList>
            <person name="Ravin N.V."/>
            <person name="Rakitin A.L."/>
            <person name="Ivanova A.A."/>
            <person name="Beletsky A.V."/>
            <person name="Kulichevskaya I.S."/>
            <person name="Mardanov A.V."/>
            <person name="Dedysh S.N."/>
        </authorList>
    </citation>
    <scope>NUCLEOTIDE SEQUENCE [LARGE SCALE GENOMIC DNA]</scope>
    <source>
        <strain evidence="6">SP5</strain>
    </source>
</reference>
<keyword evidence="3" id="KW-0732">Signal</keyword>
<dbReference type="RefSeq" id="WP_088258076.1">
    <property type="nucleotide sequence ID" value="NZ_NIDE01000014.1"/>
</dbReference>
<dbReference type="OrthoDB" id="9762324at2"/>
<organism evidence="5 6">
    <name type="scientific">Fimbriiglobus ruber</name>
    <dbReference type="NCBI Taxonomy" id="1908690"/>
    <lineage>
        <taxon>Bacteria</taxon>
        <taxon>Pseudomonadati</taxon>
        <taxon>Planctomycetota</taxon>
        <taxon>Planctomycetia</taxon>
        <taxon>Gemmatales</taxon>
        <taxon>Gemmataceae</taxon>
        <taxon>Fimbriiglobus</taxon>
    </lineage>
</organism>
<evidence type="ECO:0000256" key="1">
    <source>
        <dbReference type="ARBA" id="ARBA00008779"/>
    </source>
</evidence>
<dbReference type="PANTHER" id="PTHR42693:SF33">
    <property type="entry name" value="ARYLSULFATASE"/>
    <property type="match status" value="1"/>
</dbReference>
<protein>
    <submittedName>
        <fullName evidence="5">Choline-sulfatase</fullName>
    </submittedName>
</protein>
<dbReference type="InterPro" id="IPR000917">
    <property type="entry name" value="Sulfatase_N"/>
</dbReference>
<dbReference type="PANTHER" id="PTHR42693">
    <property type="entry name" value="ARYLSULFATASE FAMILY MEMBER"/>
    <property type="match status" value="1"/>
</dbReference>
<dbReference type="GO" id="GO:0004065">
    <property type="term" value="F:arylsulfatase activity"/>
    <property type="evidence" value="ECO:0007669"/>
    <property type="project" value="TreeGrafter"/>
</dbReference>
<keyword evidence="6" id="KW-1185">Reference proteome</keyword>
<dbReference type="CDD" id="cd16155">
    <property type="entry name" value="sulfatase_like"/>
    <property type="match status" value="1"/>
</dbReference>
<dbReference type="Pfam" id="PF00884">
    <property type="entry name" value="Sulfatase"/>
    <property type="match status" value="1"/>
</dbReference>
<dbReference type="EMBL" id="NIDE01000014">
    <property type="protein sequence ID" value="OWK38231.1"/>
    <property type="molecule type" value="Genomic_DNA"/>
</dbReference>
<name>A0A225D9J3_9BACT</name>
<evidence type="ECO:0000256" key="3">
    <source>
        <dbReference type="SAM" id="SignalP"/>
    </source>
</evidence>